<dbReference type="Proteomes" id="UP001368328">
    <property type="component" value="Chromosome"/>
</dbReference>
<sequence length="96" mass="11377">MYEIILDFTNISTIYTFYASFLLSLTIKYIWTWHIEYDFIEATCVSPSKVNITLSRPSIQQINEWRSNSLLGWIARYIRRKESSGDDSEGFHSFSY</sequence>
<name>A0ABZ2MSA1_9BACI</name>
<keyword evidence="1" id="KW-1133">Transmembrane helix</keyword>
<evidence type="ECO:0000256" key="1">
    <source>
        <dbReference type="SAM" id="Phobius"/>
    </source>
</evidence>
<keyword evidence="1" id="KW-0472">Membrane</keyword>
<keyword evidence="3" id="KW-1185">Reference proteome</keyword>
<dbReference type="EMBL" id="CP147403">
    <property type="protein sequence ID" value="WXB88273.1"/>
    <property type="molecule type" value="Genomic_DNA"/>
</dbReference>
<evidence type="ECO:0000313" key="3">
    <source>
        <dbReference type="Proteomes" id="UP001368328"/>
    </source>
</evidence>
<protein>
    <submittedName>
        <fullName evidence="2">Uncharacterized protein</fullName>
    </submittedName>
</protein>
<reference evidence="2 3" key="1">
    <citation type="submission" date="2024-02" db="EMBL/GenBank/DDBJ databases">
        <title>Seven novel Bacillus-like species.</title>
        <authorList>
            <person name="Liu G."/>
        </authorList>
    </citation>
    <scope>NUCLEOTIDE SEQUENCE [LARGE SCALE GENOMIC DNA]</scope>
    <source>
        <strain evidence="2 3">FJAT-53654</strain>
    </source>
</reference>
<dbReference type="RefSeq" id="WP_338787168.1">
    <property type="nucleotide sequence ID" value="NZ_CP147403.1"/>
</dbReference>
<keyword evidence="1" id="KW-0812">Transmembrane</keyword>
<accession>A0ABZ2MSA1</accession>
<gene>
    <name evidence="2" type="ORF">WCV66_24200</name>
</gene>
<feature type="transmembrane region" description="Helical" evidence="1">
    <location>
        <begin position="12"/>
        <end position="31"/>
    </location>
</feature>
<proteinExistence type="predicted"/>
<organism evidence="2 3">
    <name type="scientific">Metabacillus rhizosphaerae</name>
    <dbReference type="NCBI Taxonomy" id="3117747"/>
    <lineage>
        <taxon>Bacteria</taxon>
        <taxon>Bacillati</taxon>
        <taxon>Bacillota</taxon>
        <taxon>Bacilli</taxon>
        <taxon>Bacillales</taxon>
        <taxon>Bacillaceae</taxon>
        <taxon>Metabacillus</taxon>
    </lineage>
</organism>
<evidence type="ECO:0000313" key="2">
    <source>
        <dbReference type="EMBL" id="WXB88273.1"/>
    </source>
</evidence>